<comment type="caution">
    <text evidence="2">The sequence shown here is derived from an EMBL/GenBank/DDBJ whole genome shotgun (WGS) entry which is preliminary data.</text>
</comment>
<keyword evidence="1" id="KW-0812">Transmembrane</keyword>
<feature type="transmembrane region" description="Helical" evidence="1">
    <location>
        <begin position="156"/>
        <end position="181"/>
    </location>
</feature>
<feature type="transmembrane region" description="Helical" evidence="1">
    <location>
        <begin position="94"/>
        <end position="112"/>
    </location>
</feature>
<dbReference type="AlphaFoldDB" id="A0A554X7V6"/>
<dbReference type="InterPro" id="IPR003425">
    <property type="entry name" value="CCB3/YggT"/>
</dbReference>
<organism evidence="2 3">
    <name type="scientific">Tepidimonas taiwanensis</name>
    <dbReference type="NCBI Taxonomy" id="307486"/>
    <lineage>
        <taxon>Bacteria</taxon>
        <taxon>Pseudomonadati</taxon>
        <taxon>Pseudomonadota</taxon>
        <taxon>Betaproteobacteria</taxon>
        <taxon>Burkholderiales</taxon>
        <taxon>Tepidimonas</taxon>
    </lineage>
</organism>
<name>A0A554X7V6_9BURK</name>
<dbReference type="Pfam" id="PF02325">
    <property type="entry name" value="CCB3_YggT"/>
    <property type="match status" value="2"/>
</dbReference>
<feature type="transmembrane region" description="Helical" evidence="1">
    <location>
        <begin position="119"/>
        <end position="136"/>
    </location>
</feature>
<evidence type="ECO:0000256" key="1">
    <source>
        <dbReference type="SAM" id="Phobius"/>
    </source>
</evidence>
<gene>
    <name evidence="2" type="ORF">Ttaiw_01331</name>
</gene>
<dbReference type="RefSeq" id="WP_043701695.1">
    <property type="nucleotide sequence ID" value="NZ_CP083911.1"/>
</dbReference>
<keyword evidence="1" id="KW-1133">Transmembrane helix</keyword>
<evidence type="ECO:0000313" key="3">
    <source>
        <dbReference type="Proteomes" id="UP000317763"/>
    </source>
</evidence>
<feature type="transmembrane region" description="Helical" evidence="1">
    <location>
        <begin position="6"/>
        <end position="25"/>
    </location>
</feature>
<dbReference type="STRING" id="307486.GCA_000807215_02104"/>
<dbReference type="OrthoDB" id="9806665at2"/>
<feature type="transmembrane region" description="Helical" evidence="1">
    <location>
        <begin position="66"/>
        <end position="88"/>
    </location>
</feature>
<reference evidence="2 3" key="1">
    <citation type="submission" date="2019-07" db="EMBL/GenBank/DDBJ databases">
        <title>Tepidimonas taiwanensis I1-1 draft genome.</title>
        <authorList>
            <person name="Da Costa M.S."/>
            <person name="Froufe H.J.C."/>
            <person name="Egas C."/>
            <person name="Albuquerque L."/>
        </authorList>
    </citation>
    <scope>NUCLEOTIDE SEQUENCE [LARGE SCALE GENOMIC DNA]</scope>
    <source>
        <strain evidence="2 3">I1-1</strain>
    </source>
</reference>
<proteinExistence type="predicted"/>
<keyword evidence="3" id="KW-1185">Reference proteome</keyword>
<protein>
    <submittedName>
        <fullName evidence="2">YGGT family protein</fullName>
    </submittedName>
</protein>
<dbReference type="GO" id="GO:0016020">
    <property type="term" value="C:membrane"/>
    <property type="evidence" value="ECO:0007669"/>
    <property type="project" value="InterPro"/>
</dbReference>
<dbReference type="Proteomes" id="UP000317763">
    <property type="component" value="Unassembled WGS sequence"/>
</dbReference>
<sequence length="182" mass="20020">MRILQFLLDTVFFILVGAALLRGWMNTRRLRMASQPGPFVIAVTDWIVQPVRRTLPRVWAQANVDWGSFVAAVLLALAYAGCVHLLWGGALPDAPSLGFLVTVPVLALQWLLRTALQGLMLLMLLLAVLTWVQPFSPLIGSLGRLLEPLLAPMRRLIPTIGGVDLSILVWLILLQVGLMLLG</sequence>
<accession>A0A554X7V6</accession>
<keyword evidence="1" id="KW-0472">Membrane</keyword>
<dbReference type="EMBL" id="VJOM01000012">
    <property type="protein sequence ID" value="TSE31914.1"/>
    <property type="molecule type" value="Genomic_DNA"/>
</dbReference>
<evidence type="ECO:0000313" key="2">
    <source>
        <dbReference type="EMBL" id="TSE31914.1"/>
    </source>
</evidence>